<evidence type="ECO:0000256" key="8">
    <source>
        <dbReference type="ARBA" id="ARBA00023012"/>
    </source>
</evidence>
<dbReference type="Pfam" id="PF07730">
    <property type="entry name" value="HisKA_3"/>
    <property type="match status" value="1"/>
</dbReference>
<organism evidence="11 12">
    <name type="scientific">Nostoc minutum NIES-26</name>
    <dbReference type="NCBI Taxonomy" id="1844469"/>
    <lineage>
        <taxon>Bacteria</taxon>
        <taxon>Bacillati</taxon>
        <taxon>Cyanobacteriota</taxon>
        <taxon>Cyanophyceae</taxon>
        <taxon>Nostocales</taxon>
        <taxon>Nostocaceae</taxon>
        <taxon>Nostoc</taxon>
    </lineage>
</organism>
<dbReference type="InterPro" id="IPR036890">
    <property type="entry name" value="HATPase_C_sf"/>
</dbReference>
<evidence type="ECO:0000313" key="12">
    <source>
        <dbReference type="Proteomes" id="UP000252107"/>
    </source>
</evidence>
<dbReference type="Gene3D" id="3.30.565.10">
    <property type="entry name" value="Histidine kinase-like ATPase, C-terminal domain"/>
    <property type="match status" value="1"/>
</dbReference>
<evidence type="ECO:0000256" key="1">
    <source>
        <dbReference type="ARBA" id="ARBA00000085"/>
    </source>
</evidence>
<dbReference type="GO" id="GO:0046983">
    <property type="term" value="F:protein dimerization activity"/>
    <property type="evidence" value="ECO:0007669"/>
    <property type="project" value="InterPro"/>
</dbReference>
<keyword evidence="5" id="KW-0547">Nucleotide-binding</keyword>
<comment type="caution">
    <text evidence="11">The sequence shown here is derived from an EMBL/GenBank/DDBJ whole genome shotgun (WGS) entry which is preliminary data.</text>
</comment>
<dbReference type="Pfam" id="PF02518">
    <property type="entry name" value="HATPase_c"/>
    <property type="match status" value="1"/>
</dbReference>
<keyword evidence="7" id="KW-0067">ATP-binding</keyword>
<dbReference type="SMART" id="SM00387">
    <property type="entry name" value="HATPase_c"/>
    <property type="match status" value="1"/>
</dbReference>
<keyword evidence="12" id="KW-1185">Reference proteome</keyword>
<comment type="catalytic activity">
    <reaction evidence="1">
        <text>ATP + protein L-histidine = ADP + protein N-phospho-L-histidine.</text>
        <dbReference type="EC" id="2.7.13.3"/>
    </reaction>
</comment>
<evidence type="ECO:0000313" key="11">
    <source>
        <dbReference type="EMBL" id="RCJ26799.1"/>
    </source>
</evidence>
<dbReference type="AlphaFoldDB" id="A0A367QS74"/>
<keyword evidence="9" id="KW-0472">Membrane</keyword>
<dbReference type="InterPro" id="IPR005467">
    <property type="entry name" value="His_kinase_dom"/>
</dbReference>
<feature type="transmembrane region" description="Helical" evidence="9">
    <location>
        <begin position="134"/>
        <end position="153"/>
    </location>
</feature>
<dbReference type="EC" id="2.7.13.3" evidence="2"/>
<dbReference type="PANTHER" id="PTHR24421:SF10">
    <property type="entry name" value="NITRATE_NITRITE SENSOR PROTEIN NARQ"/>
    <property type="match status" value="1"/>
</dbReference>
<dbReference type="InterPro" id="IPR003594">
    <property type="entry name" value="HATPase_dom"/>
</dbReference>
<gene>
    <name evidence="11" type="ORF">A6770_26225</name>
</gene>
<accession>A0A367QS74</accession>
<dbReference type="PANTHER" id="PTHR24421">
    <property type="entry name" value="NITRATE/NITRITE SENSOR PROTEIN NARX-RELATED"/>
    <property type="match status" value="1"/>
</dbReference>
<dbReference type="GO" id="GO:0005524">
    <property type="term" value="F:ATP binding"/>
    <property type="evidence" value="ECO:0007669"/>
    <property type="project" value="UniProtKB-KW"/>
</dbReference>
<proteinExistence type="predicted"/>
<dbReference type="Gene3D" id="1.20.5.1930">
    <property type="match status" value="1"/>
</dbReference>
<dbReference type="CDD" id="cd16917">
    <property type="entry name" value="HATPase_UhpB-NarQ-NarX-like"/>
    <property type="match status" value="1"/>
</dbReference>
<keyword evidence="6 11" id="KW-0418">Kinase</keyword>
<keyword evidence="9" id="KW-0812">Transmembrane</keyword>
<dbReference type="GO" id="GO:0000155">
    <property type="term" value="F:phosphorelay sensor kinase activity"/>
    <property type="evidence" value="ECO:0007669"/>
    <property type="project" value="InterPro"/>
</dbReference>
<keyword evidence="8" id="KW-0902">Two-component regulatory system</keyword>
<evidence type="ECO:0000256" key="2">
    <source>
        <dbReference type="ARBA" id="ARBA00012438"/>
    </source>
</evidence>
<keyword evidence="9" id="KW-1133">Transmembrane helix</keyword>
<dbReference type="PROSITE" id="PS50109">
    <property type="entry name" value="HIS_KIN"/>
    <property type="match status" value="1"/>
</dbReference>
<reference evidence="11" key="1">
    <citation type="submission" date="2016-04" db="EMBL/GenBank/DDBJ databases">
        <authorList>
            <person name="Tabuchi Yagui T.R."/>
        </authorList>
    </citation>
    <scope>NUCLEOTIDE SEQUENCE [LARGE SCALE GENOMIC DNA]</scope>
    <source>
        <strain evidence="11">NIES-26</strain>
    </source>
</reference>
<keyword evidence="3" id="KW-0597">Phosphoprotein</keyword>
<evidence type="ECO:0000256" key="9">
    <source>
        <dbReference type="SAM" id="Phobius"/>
    </source>
</evidence>
<feature type="transmembrane region" description="Helical" evidence="9">
    <location>
        <begin position="12"/>
        <end position="32"/>
    </location>
</feature>
<dbReference type="InterPro" id="IPR011712">
    <property type="entry name" value="Sig_transdc_His_kin_sub3_dim/P"/>
</dbReference>
<dbReference type="SUPFAM" id="SSF55874">
    <property type="entry name" value="ATPase domain of HSP90 chaperone/DNA topoisomerase II/histidine kinase"/>
    <property type="match status" value="1"/>
</dbReference>
<protein>
    <recommendedName>
        <fullName evidence="2">histidine kinase</fullName>
        <ecNumber evidence="2">2.7.13.3</ecNumber>
    </recommendedName>
</protein>
<name>A0A367QS74_9NOSO</name>
<evidence type="ECO:0000256" key="7">
    <source>
        <dbReference type="ARBA" id="ARBA00022840"/>
    </source>
</evidence>
<evidence type="ECO:0000256" key="5">
    <source>
        <dbReference type="ARBA" id="ARBA00022741"/>
    </source>
</evidence>
<evidence type="ECO:0000256" key="3">
    <source>
        <dbReference type="ARBA" id="ARBA00022553"/>
    </source>
</evidence>
<keyword evidence="4" id="KW-0808">Transferase</keyword>
<feature type="transmembrane region" description="Helical" evidence="9">
    <location>
        <begin position="52"/>
        <end position="76"/>
    </location>
</feature>
<feature type="transmembrane region" description="Helical" evidence="9">
    <location>
        <begin position="88"/>
        <end position="105"/>
    </location>
</feature>
<dbReference type="Proteomes" id="UP000252107">
    <property type="component" value="Unassembled WGS sequence"/>
</dbReference>
<evidence type="ECO:0000256" key="4">
    <source>
        <dbReference type="ARBA" id="ARBA00022679"/>
    </source>
</evidence>
<feature type="domain" description="Histidine kinase" evidence="10">
    <location>
        <begin position="332"/>
        <end position="419"/>
    </location>
</feature>
<evidence type="ECO:0000256" key="6">
    <source>
        <dbReference type="ARBA" id="ARBA00022777"/>
    </source>
</evidence>
<dbReference type="EMBL" id="LXQD01000307">
    <property type="protein sequence ID" value="RCJ26799.1"/>
    <property type="molecule type" value="Genomic_DNA"/>
</dbReference>
<dbReference type="GO" id="GO:0016020">
    <property type="term" value="C:membrane"/>
    <property type="evidence" value="ECO:0007669"/>
    <property type="project" value="InterPro"/>
</dbReference>
<evidence type="ECO:0000259" key="10">
    <source>
        <dbReference type="PROSITE" id="PS50109"/>
    </source>
</evidence>
<sequence length="422" mass="47698">MSRPIKIKNHPFPSLLYLEWILLAIAVLPIIISSPLPRFRPKPPELSICSIFPDWSICGVFPELAIYSLIIFMLIGLRLPTNNKITKVIYTASQIILILITGFFGGRFSRPFPFLYIILVARSCLIFQLPGRLVITSLSFILSLSTTQIKYQLFNYQGLPQGQERFRFLSLNWSLTFGLSLVFVLLMMNAVLSERQSREKLAVANDKLRQYAMRIENQATLEERNRIAREIHDSLGHSLTALNLQLETALKLWQSNPGKAQTFLARAKELGSNALKDVRQSVSTMRSHPLQEQSLEQAITILLEDFYRSTGVLPISTFQIDYPLPIEISTAVYRIIQESLTNISKHSNSTEVKLELITIAGSFWLMIKDNGRGFDLRQNTTGFGLQSMRDRTLALGGEININSAPGSGCQITIDIPLPRLTR</sequence>
<dbReference type="InterPro" id="IPR050482">
    <property type="entry name" value="Sensor_HK_TwoCompSys"/>
</dbReference>
<feature type="transmembrane region" description="Helical" evidence="9">
    <location>
        <begin position="173"/>
        <end position="192"/>
    </location>
</feature>